<evidence type="ECO:0000313" key="14">
    <source>
        <dbReference type="Proteomes" id="UP000000374"/>
    </source>
</evidence>
<evidence type="ECO:0000256" key="2">
    <source>
        <dbReference type="ARBA" id="ARBA00012438"/>
    </source>
</evidence>
<feature type="domain" description="PAC" evidence="12">
    <location>
        <begin position="536"/>
        <end position="588"/>
    </location>
</feature>
<dbReference type="eggNOG" id="COG3266">
    <property type="taxonomic scope" value="Bacteria"/>
</dbReference>
<dbReference type="Gene3D" id="1.10.287.130">
    <property type="match status" value="1"/>
</dbReference>
<dbReference type="InterPro" id="IPR000014">
    <property type="entry name" value="PAS"/>
</dbReference>
<dbReference type="SUPFAM" id="SSF55785">
    <property type="entry name" value="PYP-like sensor domain (PAS domain)"/>
    <property type="match status" value="1"/>
</dbReference>
<evidence type="ECO:0000313" key="13">
    <source>
        <dbReference type="EMBL" id="ABM60521.1"/>
    </source>
</evidence>
<name>A1WSB4_VEREI</name>
<gene>
    <name evidence="13" type="ordered locus">Veis_4830</name>
</gene>
<dbReference type="Pfam" id="PF02518">
    <property type="entry name" value="HATPase_c"/>
    <property type="match status" value="1"/>
</dbReference>
<dbReference type="Proteomes" id="UP000000374">
    <property type="component" value="Chromosome"/>
</dbReference>
<evidence type="ECO:0000256" key="4">
    <source>
        <dbReference type="ARBA" id="ARBA00022679"/>
    </source>
</evidence>
<dbReference type="InterPro" id="IPR004358">
    <property type="entry name" value="Sig_transdc_His_kin-like_C"/>
</dbReference>
<dbReference type="eggNOG" id="COG4191">
    <property type="taxonomic scope" value="Bacteria"/>
</dbReference>
<dbReference type="NCBIfam" id="TIGR00229">
    <property type="entry name" value="sensory_box"/>
    <property type="match status" value="1"/>
</dbReference>
<dbReference type="AlphaFoldDB" id="A1WSB4"/>
<feature type="region of interest" description="Disordered" evidence="9">
    <location>
        <begin position="1"/>
        <end position="160"/>
    </location>
</feature>
<dbReference type="KEGG" id="vei:Veis_4830"/>
<dbReference type="Pfam" id="PF00512">
    <property type="entry name" value="HisKA"/>
    <property type="match status" value="1"/>
</dbReference>
<dbReference type="SUPFAM" id="SSF55874">
    <property type="entry name" value="ATPase domain of HSP90 chaperone/DNA topoisomerase II/histidine kinase"/>
    <property type="match status" value="1"/>
</dbReference>
<dbReference type="CDD" id="cd00082">
    <property type="entry name" value="HisKA"/>
    <property type="match status" value="1"/>
</dbReference>
<dbReference type="CDD" id="cd00130">
    <property type="entry name" value="PAS"/>
    <property type="match status" value="1"/>
</dbReference>
<keyword evidence="7" id="KW-0067">ATP-binding</keyword>
<evidence type="ECO:0000256" key="6">
    <source>
        <dbReference type="ARBA" id="ARBA00022777"/>
    </source>
</evidence>
<dbReference type="Gene3D" id="3.30.450.20">
    <property type="entry name" value="PAS domain"/>
    <property type="match status" value="1"/>
</dbReference>
<evidence type="ECO:0000259" key="10">
    <source>
        <dbReference type="PROSITE" id="PS50109"/>
    </source>
</evidence>
<dbReference type="SMART" id="SM00388">
    <property type="entry name" value="HisKA"/>
    <property type="match status" value="1"/>
</dbReference>
<dbReference type="EMBL" id="CP000542">
    <property type="protein sequence ID" value="ABM60521.1"/>
    <property type="molecule type" value="Genomic_DNA"/>
</dbReference>
<dbReference type="InterPro" id="IPR000700">
    <property type="entry name" value="PAS-assoc_C"/>
</dbReference>
<dbReference type="PROSITE" id="PS50113">
    <property type="entry name" value="PAC"/>
    <property type="match status" value="1"/>
</dbReference>
<dbReference type="PROSITE" id="PS50112">
    <property type="entry name" value="PAS"/>
    <property type="match status" value="1"/>
</dbReference>
<dbReference type="InterPro" id="IPR036097">
    <property type="entry name" value="HisK_dim/P_sf"/>
</dbReference>
<sequence>MSAARPPEGAHTVAEGEGIPASVARPPEGAHTVAEGEGTPANAARPPEGAHTAAEGEGTPASAARPPEGAHTAAEGEGTPANAARPPEGAHTAAEGEGTPASAARPPEGAHTAAEGEGTPASAAWPPEGAHTAAEGEGIPASAARPPEGAHTVAEGEGIPASTAGRRTLLQRWRGAWRRWSLWTALVLLVCAMLAILVWLAGRYEASQVQSQLEHDAAAAVSDIRTALTRNLQSLQALTAGNPGPLAWEAQAADLLRQRRELVRIEWRDAELRLRTHVQSPYRPTAWDQRLRDSGQPDLGITCANARHLGQPAYSDSYFRPHGDGLGSEMMELCLPLSAGGRSTGFLLATYALHGMLANLVEHHLTRSQDISFAETDGTRLATLGQARRGLHRFSAQHLLDLPGNTLVLRMDGWHSAPSLFPNVLTALVTTLSIALVTVLVVLVRDNRRRLRAERDLADALAFRKAMEDSLVTGLRARDLQGRITYVNPAFCEMVGFGAAELMGHSLSAPYWPPERVQEYRQRQATRFAGSMPPRAGFESEFMRKDGTRFAVLIIEAPLINAQGQHTGWMSAFLDISEQRRVEELSRASQERLQASARLATVGEMASLLSHELNQPLAAIASYANGSLNLLGPARPGASVGPDALQDLRMAMQQIARQAERAGRVIKSVHDFVRRRDQSREAVHAQQLLDAILPLVSLQARKLGVRVHTSVEPALAPALCDRTMVEQVLLNLARNAMQAMDDPAVRTRVLDIRVRRAATRRHSGWLEFTVTDLGTGIPPEVVQKLFTPFFTTRPEGMGLGLSMCRTVIEQHGGWLGLAPHGPRGTVCSFVLPAAAASPPAPIPALPQT</sequence>
<dbReference type="PRINTS" id="PR00344">
    <property type="entry name" value="BCTRLSENSOR"/>
</dbReference>
<dbReference type="SUPFAM" id="SSF47384">
    <property type="entry name" value="Homodimeric domain of signal transducing histidine kinase"/>
    <property type="match status" value="1"/>
</dbReference>
<feature type="domain" description="PAS" evidence="11">
    <location>
        <begin position="459"/>
        <end position="522"/>
    </location>
</feature>
<dbReference type="InterPro" id="IPR003594">
    <property type="entry name" value="HATPase_dom"/>
</dbReference>
<dbReference type="GO" id="GO:0005524">
    <property type="term" value="F:ATP binding"/>
    <property type="evidence" value="ECO:0007669"/>
    <property type="project" value="UniProtKB-KW"/>
</dbReference>
<keyword evidence="3" id="KW-0597">Phosphoprotein</keyword>
<keyword evidence="5" id="KW-0547">Nucleotide-binding</keyword>
<dbReference type="PANTHER" id="PTHR43065:SF10">
    <property type="entry name" value="PEROXIDE STRESS-ACTIVATED HISTIDINE KINASE MAK3"/>
    <property type="match status" value="1"/>
</dbReference>
<evidence type="ECO:0000256" key="3">
    <source>
        <dbReference type="ARBA" id="ARBA00022553"/>
    </source>
</evidence>
<protein>
    <recommendedName>
        <fullName evidence="2">histidine kinase</fullName>
        <ecNumber evidence="2">2.7.13.3</ecNumber>
    </recommendedName>
</protein>
<dbReference type="PANTHER" id="PTHR43065">
    <property type="entry name" value="SENSOR HISTIDINE KINASE"/>
    <property type="match status" value="1"/>
</dbReference>
<evidence type="ECO:0000259" key="12">
    <source>
        <dbReference type="PROSITE" id="PS50113"/>
    </source>
</evidence>
<dbReference type="HOGENOM" id="CLU_011685_1_0_4"/>
<dbReference type="GO" id="GO:0006355">
    <property type="term" value="P:regulation of DNA-templated transcription"/>
    <property type="evidence" value="ECO:0007669"/>
    <property type="project" value="InterPro"/>
</dbReference>
<dbReference type="SMART" id="SM00387">
    <property type="entry name" value="HATPase_c"/>
    <property type="match status" value="1"/>
</dbReference>
<keyword evidence="14" id="KW-1185">Reference proteome</keyword>
<evidence type="ECO:0000256" key="5">
    <source>
        <dbReference type="ARBA" id="ARBA00022741"/>
    </source>
</evidence>
<reference evidence="14" key="1">
    <citation type="submission" date="2006-12" db="EMBL/GenBank/DDBJ databases">
        <title>Complete sequence of chromosome 1 of Verminephrobacter eiseniae EF01-2.</title>
        <authorList>
            <person name="Copeland A."/>
            <person name="Lucas S."/>
            <person name="Lapidus A."/>
            <person name="Barry K."/>
            <person name="Detter J.C."/>
            <person name="Glavina del Rio T."/>
            <person name="Dalin E."/>
            <person name="Tice H."/>
            <person name="Pitluck S."/>
            <person name="Chertkov O."/>
            <person name="Brettin T."/>
            <person name="Bruce D."/>
            <person name="Han C."/>
            <person name="Tapia R."/>
            <person name="Gilna P."/>
            <person name="Schmutz J."/>
            <person name="Larimer F."/>
            <person name="Land M."/>
            <person name="Hauser L."/>
            <person name="Kyrpides N."/>
            <person name="Kim E."/>
            <person name="Stahl D."/>
            <person name="Richardson P."/>
        </authorList>
    </citation>
    <scope>NUCLEOTIDE SEQUENCE [LARGE SCALE GENOMIC DNA]</scope>
    <source>
        <strain evidence="14">EF01-2</strain>
    </source>
</reference>
<dbReference type="InterPro" id="IPR035965">
    <property type="entry name" value="PAS-like_dom_sf"/>
</dbReference>
<dbReference type="Pfam" id="PF00989">
    <property type="entry name" value="PAS"/>
    <property type="match status" value="1"/>
</dbReference>
<comment type="catalytic activity">
    <reaction evidence="1">
        <text>ATP + protein L-histidine = ADP + protein N-phospho-L-histidine.</text>
        <dbReference type="EC" id="2.7.13.3"/>
    </reaction>
</comment>
<dbReference type="EC" id="2.7.13.3" evidence="2"/>
<evidence type="ECO:0000256" key="9">
    <source>
        <dbReference type="SAM" id="MobiDB-lite"/>
    </source>
</evidence>
<evidence type="ECO:0000259" key="11">
    <source>
        <dbReference type="PROSITE" id="PS50112"/>
    </source>
</evidence>
<dbReference type="InterPro" id="IPR005467">
    <property type="entry name" value="His_kinase_dom"/>
</dbReference>
<dbReference type="InterPro" id="IPR036890">
    <property type="entry name" value="HATPase_C_sf"/>
</dbReference>
<keyword evidence="4 13" id="KW-0808">Transferase</keyword>
<keyword evidence="6 13" id="KW-0418">Kinase</keyword>
<evidence type="ECO:0000256" key="1">
    <source>
        <dbReference type="ARBA" id="ARBA00000085"/>
    </source>
</evidence>
<proteinExistence type="predicted"/>
<dbReference type="InterPro" id="IPR013767">
    <property type="entry name" value="PAS_fold"/>
</dbReference>
<keyword evidence="8" id="KW-0902">Two-component regulatory system</keyword>
<dbReference type="GO" id="GO:0000155">
    <property type="term" value="F:phosphorelay sensor kinase activity"/>
    <property type="evidence" value="ECO:0007669"/>
    <property type="project" value="InterPro"/>
</dbReference>
<dbReference type="STRING" id="391735.Veis_4830"/>
<evidence type="ECO:0000256" key="8">
    <source>
        <dbReference type="ARBA" id="ARBA00023012"/>
    </source>
</evidence>
<organism evidence="13 14">
    <name type="scientific">Verminephrobacter eiseniae (strain EF01-2)</name>
    <dbReference type="NCBI Taxonomy" id="391735"/>
    <lineage>
        <taxon>Bacteria</taxon>
        <taxon>Pseudomonadati</taxon>
        <taxon>Pseudomonadota</taxon>
        <taxon>Betaproteobacteria</taxon>
        <taxon>Burkholderiales</taxon>
        <taxon>Comamonadaceae</taxon>
        <taxon>Verminephrobacter</taxon>
    </lineage>
</organism>
<dbReference type="SMART" id="SM00091">
    <property type="entry name" value="PAS"/>
    <property type="match status" value="1"/>
</dbReference>
<evidence type="ECO:0000256" key="7">
    <source>
        <dbReference type="ARBA" id="ARBA00022840"/>
    </source>
</evidence>
<dbReference type="PROSITE" id="PS50109">
    <property type="entry name" value="HIS_KIN"/>
    <property type="match status" value="1"/>
</dbReference>
<feature type="domain" description="Histidine kinase" evidence="10">
    <location>
        <begin position="608"/>
        <end position="835"/>
    </location>
</feature>
<dbReference type="InterPro" id="IPR003661">
    <property type="entry name" value="HisK_dim/P_dom"/>
</dbReference>
<accession>A1WSB4</accession>
<dbReference type="Gene3D" id="3.30.565.10">
    <property type="entry name" value="Histidine kinase-like ATPase, C-terminal domain"/>
    <property type="match status" value="1"/>
</dbReference>